<reference evidence="2" key="1">
    <citation type="submission" date="2012-11" db="EMBL/GenBank/DDBJ databases">
        <authorList>
            <person name="Lucero-Rivera Y.E."/>
            <person name="Tovar-Ramirez D."/>
        </authorList>
    </citation>
    <scope>NUCLEOTIDE SEQUENCE [LARGE SCALE GENOMIC DNA]</scope>
    <source>
        <strain evidence="2">Araruama</strain>
    </source>
</reference>
<dbReference type="EMBL" id="ATBP01001878">
    <property type="protein sequence ID" value="ETR66592.1"/>
    <property type="molecule type" value="Genomic_DNA"/>
</dbReference>
<dbReference type="Proteomes" id="UP000189670">
    <property type="component" value="Unassembled WGS sequence"/>
</dbReference>
<proteinExistence type="predicted"/>
<gene>
    <name evidence="1" type="ORF">OMM_05575</name>
</gene>
<comment type="caution">
    <text evidence="1">The sequence shown here is derived from an EMBL/GenBank/DDBJ whole genome shotgun (WGS) entry which is preliminary data.</text>
</comment>
<dbReference type="AlphaFoldDB" id="A0A1V1NVF6"/>
<organism evidence="1 2">
    <name type="scientific">Candidatus Magnetoglobus multicellularis str. Araruama</name>
    <dbReference type="NCBI Taxonomy" id="890399"/>
    <lineage>
        <taxon>Bacteria</taxon>
        <taxon>Pseudomonadati</taxon>
        <taxon>Thermodesulfobacteriota</taxon>
        <taxon>Desulfobacteria</taxon>
        <taxon>Desulfobacterales</taxon>
        <taxon>Desulfobacteraceae</taxon>
        <taxon>Candidatus Magnetoglobus</taxon>
    </lineage>
</organism>
<name>A0A1V1NVF6_9BACT</name>
<dbReference type="PANTHER" id="PTHR41317">
    <property type="entry name" value="PD-(D_E)XK NUCLEASE FAMILY TRANSPOSASE"/>
    <property type="match status" value="1"/>
</dbReference>
<protein>
    <recommendedName>
        <fullName evidence="3">Rpn family recombination-promoting nuclease/putative transposase</fullName>
    </recommendedName>
</protein>
<accession>A0A1V1NVF6</accession>
<sequence>MEVYMKSQKIIRFDWAIKTILRDKANFDVLEGFLSALLNDDITVVQILESESNQENDSQKFNQVDIMVLDSQKRHFIIEIQNESESDYLERLLFGTSKVIVENAKTGMSFNDISKVISISILYFNMGRGDDYIYYGSTQFRGIHTNSPLKIRKQIKTTEKKYILKDRNIEKEIFPEYYLIHVERFKDQINSNIDEWIYMLKNESIPDTFKSKNIDKAREKLKIQQMSDKQRKVYERYMINVVREKDIMETAKIEGEMKGHKEGHKEGLLEGHKEGHKEGLIEGEILTYQNIIKNSSLPQDVRNEFEKKIVDLQNKLQEIKKEST</sequence>
<evidence type="ECO:0000313" key="1">
    <source>
        <dbReference type="EMBL" id="ETR66592.1"/>
    </source>
</evidence>
<evidence type="ECO:0008006" key="3">
    <source>
        <dbReference type="Google" id="ProtNLM"/>
    </source>
</evidence>
<evidence type="ECO:0000313" key="2">
    <source>
        <dbReference type="Proteomes" id="UP000189670"/>
    </source>
</evidence>
<dbReference type="Pfam" id="PF12784">
    <property type="entry name" value="PDDEXK_2"/>
    <property type="match status" value="1"/>
</dbReference>
<dbReference type="PANTHER" id="PTHR41317:SF1">
    <property type="entry name" value="PD-(D_E)XK NUCLEASE FAMILY TRANSPOSASE"/>
    <property type="match status" value="1"/>
</dbReference>